<feature type="transmembrane region" description="Helical" evidence="8">
    <location>
        <begin position="208"/>
        <end position="232"/>
    </location>
</feature>
<dbReference type="RefSeq" id="WP_058389847.1">
    <property type="nucleotide sequence ID" value="NZ_LLWF02000002.1"/>
</dbReference>
<dbReference type="InterPro" id="IPR001750">
    <property type="entry name" value="ND/Mrp_TM"/>
</dbReference>
<dbReference type="PRINTS" id="PR01437">
    <property type="entry name" value="NUOXDRDTASE4"/>
</dbReference>
<dbReference type="Pfam" id="PF00361">
    <property type="entry name" value="Proton_antipo_M"/>
    <property type="match status" value="1"/>
</dbReference>
<organism evidence="10 11">
    <name type="scientific">Roseomonas mucosa</name>
    <dbReference type="NCBI Taxonomy" id="207340"/>
    <lineage>
        <taxon>Bacteria</taxon>
        <taxon>Pseudomonadati</taxon>
        <taxon>Pseudomonadota</taxon>
        <taxon>Alphaproteobacteria</taxon>
        <taxon>Acetobacterales</taxon>
        <taxon>Roseomonadaceae</taxon>
        <taxon>Roseomonas</taxon>
    </lineage>
</organism>
<dbReference type="STRING" id="207340.APZ41_001470"/>
<sequence length="500" mass="51703">MRADLVAGILLLWPVVGTLLAAALCAVLRHRPDWQRATMEAATGLMLAASLGLLAEVSQNGPLTVGFGGWPRSFGVSFTADRLGAMLSVFTGIVGLVVAIYARADIGPRRRGAGFDALFLAMLAAVNGAFLTGDLFNLYVWFELMLVTALGLTVLDRRRAQIDGAIRYAALSMLGAAFMLLGIALLFGEAGTLNMADLSRALNGRAPSLALVASAFLLLSGFGLKAGLFPFFSWLPAAYPTAPMTVLAGMAGLLTKVGFYACLRVLVLVFGLGTAPVIPGLAPMLGLLAAATMVLGVLGAMAQEDTRRILAFQIVASIGTMMMGLALASLAGLAAAILYMLHSILVTTSLFFAAGAIARANGSTDLNRCGGLMKRQPMLAVYFAVPALSLAGIPPFSGFWGKFVLVQAGFLSGGALLALVLLATGFVTVYSMSQIWVEAFWKAPGSGRAPRRVPPAMLAAMGILAFLILAMGIGVEPLSAFAREAARGMVPGAAPAGGGA</sequence>
<evidence type="ECO:0000259" key="9">
    <source>
        <dbReference type="Pfam" id="PF00361"/>
    </source>
</evidence>
<feature type="transmembrane region" description="Helical" evidence="8">
    <location>
        <begin position="281"/>
        <end position="302"/>
    </location>
</feature>
<dbReference type="AlphaFoldDB" id="A0A1S8D986"/>
<gene>
    <name evidence="10" type="ORF">APZ41_001470</name>
</gene>
<dbReference type="Proteomes" id="UP000054844">
    <property type="component" value="Unassembled WGS sequence"/>
</dbReference>
<dbReference type="GO" id="GO:0008137">
    <property type="term" value="F:NADH dehydrogenase (ubiquinone) activity"/>
    <property type="evidence" value="ECO:0007669"/>
    <property type="project" value="InterPro"/>
</dbReference>
<keyword evidence="11" id="KW-1185">Reference proteome</keyword>
<dbReference type="PANTHER" id="PTHR42703:SF1">
    <property type="entry name" value="NA(+)_H(+) ANTIPORTER SUBUNIT D1"/>
    <property type="match status" value="1"/>
</dbReference>
<keyword evidence="3" id="KW-1003">Cell membrane</keyword>
<evidence type="ECO:0000256" key="4">
    <source>
        <dbReference type="ARBA" id="ARBA00022692"/>
    </source>
</evidence>
<evidence type="ECO:0000256" key="1">
    <source>
        <dbReference type="ARBA" id="ARBA00004651"/>
    </source>
</evidence>
<keyword evidence="4 7" id="KW-0812">Transmembrane</keyword>
<comment type="similarity">
    <text evidence="2">Belongs to the CPA3 antiporters (TC 2.A.63) subunit D family.</text>
</comment>
<feature type="transmembrane region" description="Helical" evidence="8">
    <location>
        <begin position="83"/>
        <end position="102"/>
    </location>
</feature>
<reference evidence="10" key="1">
    <citation type="submission" date="2016-12" db="EMBL/GenBank/DDBJ databases">
        <title>Draft genome sequence of Roseomonas mucosa strain AU37, isolated from a peripheral intravenous catheter.</title>
        <authorList>
            <person name="Choudhury M.A."/>
            <person name="Sidjabat H.E."/>
            <person name="Wailan A.M."/>
            <person name="Zhang L."/>
            <person name="Marsh N.M."/>
            <person name="Rickard C.M."/>
            <person name="Davies M."/>
            <person name="Mcmillan D.J."/>
        </authorList>
    </citation>
    <scope>NUCLEOTIDE SEQUENCE [LARGE SCALE GENOMIC DNA]</scope>
    <source>
        <strain evidence="10">AU37</strain>
    </source>
</reference>
<evidence type="ECO:0000313" key="11">
    <source>
        <dbReference type="Proteomes" id="UP000054844"/>
    </source>
</evidence>
<feature type="transmembrane region" description="Helical" evidence="8">
    <location>
        <begin position="309"/>
        <end position="331"/>
    </location>
</feature>
<evidence type="ECO:0000256" key="2">
    <source>
        <dbReference type="ARBA" id="ARBA00005346"/>
    </source>
</evidence>
<dbReference type="InterPro" id="IPR003918">
    <property type="entry name" value="NADH_UbQ_OxRdtase"/>
</dbReference>
<comment type="caution">
    <text evidence="10">The sequence shown here is derived from an EMBL/GenBank/DDBJ whole genome shotgun (WGS) entry which is preliminary data.</text>
</comment>
<dbReference type="GO" id="GO:0005886">
    <property type="term" value="C:plasma membrane"/>
    <property type="evidence" value="ECO:0007669"/>
    <property type="project" value="UniProtKB-SubCell"/>
</dbReference>
<keyword evidence="6 8" id="KW-0472">Membrane</keyword>
<feature type="transmembrane region" description="Helical" evidence="8">
    <location>
        <begin position="253"/>
        <end position="275"/>
    </location>
</feature>
<protein>
    <submittedName>
        <fullName evidence="10">Na+/H+ antiporter subunit D</fullName>
    </submittedName>
</protein>
<accession>A0A1S8D986</accession>
<dbReference type="OrthoDB" id="9768329at2"/>
<feature type="domain" description="NADH:quinone oxidoreductase/Mrp antiporter transmembrane" evidence="9">
    <location>
        <begin position="133"/>
        <end position="424"/>
    </location>
</feature>
<name>A0A1S8D986_9PROT</name>
<dbReference type="EMBL" id="LLWF02000002">
    <property type="protein sequence ID" value="ONH84891.1"/>
    <property type="molecule type" value="Genomic_DNA"/>
</dbReference>
<feature type="transmembrane region" description="Helical" evidence="8">
    <location>
        <begin position="168"/>
        <end position="188"/>
    </location>
</feature>
<feature type="transmembrane region" description="Helical" evidence="8">
    <location>
        <begin position="453"/>
        <end position="475"/>
    </location>
</feature>
<evidence type="ECO:0000313" key="10">
    <source>
        <dbReference type="EMBL" id="ONH84891.1"/>
    </source>
</evidence>
<feature type="transmembrane region" description="Helical" evidence="8">
    <location>
        <begin position="337"/>
        <end position="358"/>
    </location>
</feature>
<comment type="subcellular location">
    <subcellularLocation>
        <location evidence="1">Cell membrane</location>
        <topology evidence="1">Multi-pass membrane protein</topology>
    </subcellularLocation>
    <subcellularLocation>
        <location evidence="7">Membrane</location>
        <topology evidence="7">Multi-pass membrane protein</topology>
    </subcellularLocation>
</comment>
<dbReference type="GO" id="GO:0042773">
    <property type="term" value="P:ATP synthesis coupled electron transport"/>
    <property type="evidence" value="ECO:0007669"/>
    <property type="project" value="InterPro"/>
</dbReference>
<evidence type="ECO:0000256" key="5">
    <source>
        <dbReference type="ARBA" id="ARBA00022989"/>
    </source>
</evidence>
<proteinExistence type="inferred from homology"/>
<feature type="transmembrane region" description="Helical" evidence="8">
    <location>
        <begin position="138"/>
        <end position="156"/>
    </location>
</feature>
<dbReference type="PANTHER" id="PTHR42703">
    <property type="entry name" value="NADH DEHYDROGENASE"/>
    <property type="match status" value="1"/>
</dbReference>
<keyword evidence="5 8" id="KW-1133">Transmembrane helix</keyword>
<dbReference type="InterPro" id="IPR050586">
    <property type="entry name" value="CPA3_Na-H_Antiporter_D"/>
</dbReference>
<feature type="transmembrane region" description="Helical" evidence="8">
    <location>
        <begin position="409"/>
        <end position="432"/>
    </location>
</feature>
<feature type="transmembrane region" description="Helical" evidence="8">
    <location>
        <begin position="379"/>
        <end position="397"/>
    </location>
</feature>
<evidence type="ECO:0000256" key="6">
    <source>
        <dbReference type="ARBA" id="ARBA00023136"/>
    </source>
</evidence>
<evidence type="ECO:0000256" key="8">
    <source>
        <dbReference type="SAM" id="Phobius"/>
    </source>
</evidence>
<evidence type="ECO:0000256" key="7">
    <source>
        <dbReference type="RuleBase" id="RU000320"/>
    </source>
</evidence>
<feature type="transmembrane region" description="Helical" evidence="8">
    <location>
        <begin position="114"/>
        <end position="132"/>
    </location>
</feature>
<evidence type="ECO:0000256" key="3">
    <source>
        <dbReference type="ARBA" id="ARBA00022475"/>
    </source>
</evidence>